<dbReference type="EMBL" id="BGPR01002424">
    <property type="protein sequence ID" value="GBM73215.1"/>
    <property type="molecule type" value="Genomic_DNA"/>
</dbReference>
<dbReference type="InterPro" id="IPR016135">
    <property type="entry name" value="UBQ-conjugating_enzyme/RWD"/>
</dbReference>
<comment type="caution">
    <text evidence="2">The sequence shown here is derived from an EMBL/GenBank/DDBJ whole genome shotgun (WGS) entry which is preliminary data.</text>
</comment>
<dbReference type="InterPro" id="IPR000608">
    <property type="entry name" value="UBC"/>
</dbReference>
<evidence type="ECO:0000259" key="1">
    <source>
        <dbReference type="PROSITE" id="PS50127"/>
    </source>
</evidence>
<proteinExistence type="predicted"/>
<sequence>MVLFPSVGPQLLQSLNVDTILLVVTFITTEGFIRGQYCLDNKFAYARKEDKAYAERVGNVLNVMAAENFKAKSLENSSGKQQNISLKKVLPPTPAVGDVSNSTVGLLDRNTNSKQTQAYSAFFLEYSLISEYLLLQKQFLSGVYVIPSAGSPLKWFGVIFIRQGLYQGSVFRFTLYVPDNYPDCECPILVFDPPVFNPLINIETGELDVKRAFPKWRRNVNHLWQVIQYAKRIFFKIETESPVNAEAAELYVKDLELYKVKAAESISACNDRLYEKPNTDDPHALHFTPWDPSVHEDFRKKLFTYKKEEQDGSKNSQNGLSWMQPGSLQIFSKTLA</sequence>
<dbReference type="Pfam" id="PF00179">
    <property type="entry name" value="UQ_con"/>
    <property type="match status" value="1"/>
</dbReference>
<reference evidence="2 3" key="1">
    <citation type="journal article" date="2019" name="Sci. Rep.">
        <title>Orb-weaving spider Araneus ventricosus genome elucidates the spidroin gene catalogue.</title>
        <authorList>
            <person name="Kono N."/>
            <person name="Nakamura H."/>
            <person name="Ohtoshi R."/>
            <person name="Moran D.A.P."/>
            <person name="Shinohara A."/>
            <person name="Yoshida Y."/>
            <person name="Fujiwara M."/>
            <person name="Mori M."/>
            <person name="Tomita M."/>
            <person name="Arakawa K."/>
        </authorList>
    </citation>
    <scope>NUCLEOTIDE SEQUENCE [LARGE SCALE GENOMIC DNA]</scope>
</reference>
<keyword evidence="3" id="KW-1185">Reference proteome</keyword>
<dbReference type="AlphaFoldDB" id="A0A4Y2I6H6"/>
<feature type="domain" description="UBC core" evidence="1">
    <location>
        <begin position="123"/>
        <end position="271"/>
    </location>
</feature>
<name>A0A4Y2I6H6_ARAVE</name>
<dbReference type="SMART" id="SM00212">
    <property type="entry name" value="UBCc"/>
    <property type="match status" value="1"/>
</dbReference>
<gene>
    <name evidence="2" type="primary">AKTIP</name>
    <name evidence="2" type="ORF">AVEN_59972_1</name>
</gene>
<dbReference type="PROSITE" id="PS50127">
    <property type="entry name" value="UBC_2"/>
    <property type="match status" value="1"/>
</dbReference>
<dbReference type="Gene3D" id="3.10.110.10">
    <property type="entry name" value="Ubiquitin Conjugating Enzyme"/>
    <property type="match status" value="1"/>
</dbReference>
<organism evidence="2 3">
    <name type="scientific">Araneus ventricosus</name>
    <name type="common">Orbweaver spider</name>
    <name type="synonym">Epeira ventricosa</name>
    <dbReference type="NCBI Taxonomy" id="182803"/>
    <lineage>
        <taxon>Eukaryota</taxon>
        <taxon>Metazoa</taxon>
        <taxon>Ecdysozoa</taxon>
        <taxon>Arthropoda</taxon>
        <taxon>Chelicerata</taxon>
        <taxon>Arachnida</taxon>
        <taxon>Araneae</taxon>
        <taxon>Araneomorphae</taxon>
        <taxon>Entelegynae</taxon>
        <taxon>Araneoidea</taxon>
        <taxon>Araneidae</taxon>
        <taxon>Araneus</taxon>
    </lineage>
</organism>
<evidence type="ECO:0000313" key="3">
    <source>
        <dbReference type="Proteomes" id="UP000499080"/>
    </source>
</evidence>
<accession>A0A4Y2I6H6</accession>
<protein>
    <submittedName>
        <fullName evidence="2">AKT-interacting protein</fullName>
    </submittedName>
</protein>
<dbReference type="OrthoDB" id="5596422at2759"/>
<evidence type="ECO:0000313" key="2">
    <source>
        <dbReference type="EMBL" id="GBM73215.1"/>
    </source>
</evidence>
<dbReference type="SUPFAM" id="SSF54495">
    <property type="entry name" value="UBC-like"/>
    <property type="match status" value="1"/>
</dbReference>
<dbReference type="Proteomes" id="UP000499080">
    <property type="component" value="Unassembled WGS sequence"/>
</dbReference>
<dbReference type="CDD" id="cd23814">
    <property type="entry name" value="UEV_AKTIP"/>
    <property type="match status" value="1"/>
</dbReference>